<name>A0A0C3DU45_OIDMZ</name>
<proteinExistence type="predicted"/>
<gene>
    <name evidence="1" type="ORF">OIDMADRAFT_153882</name>
</gene>
<dbReference type="Pfam" id="PF23151">
    <property type="entry name" value="NuiA_2"/>
    <property type="match status" value="1"/>
</dbReference>
<dbReference type="InParanoid" id="A0A0C3DU45"/>
<accession>A0A0C3DU45</accession>
<evidence type="ECO:0000313" key="2">
    <source>
        <dbReference type="Proteomes" id="UP000054321"/>
    </source>
</evidence>
<dbReference type="PANTHER" id="PTHR42093:SF1">
    <property type="match status" value="1"/>
</dbReference>
<dbReference type="EMBL" id="KN832871">
    <property type="protein sequence ID" value="KIN05588.1"/>
    <property type="molecule type" value="Genomic_DNA"/>
</dbReference>
<dbReference type="HOGENOM" id="CLU_092474_1_0_1"/>
<organism evidence="1 2">
    <name type="scientific">Oidiodendron maius (strain Zn)</name>
    <dbReference type="NCBI Taxonomy" id="913774"/>
    <lineage>
        <taxon>Eukaryota</taxon>
        <taxon>Fungi</taxon>
        <taxon>Dikarya</taxon>
        <taxon>Ascomycota</taxon>
        <taxon>Pezizomycotina</taxon>
        <taxon>Leotiomycetes</taxon>
        <taxon>Leotiomycetes incertae sedis</taxon>
        <taxon>Myxotrichaceae</taxon>
        <taxon>Oidiodendron</taxon>
    </lineage>
</organism>
<dbReference type="InterPro" id="IPR056539">
    <property type="entry name" value="NuiA-like"/>
</dbReference>
<reference evidence="2" key="2">
    <citation type="submission" date="2015-01" db="EMBL/GenBank/DDBJ databases">
        <title>Evolutionary Origins and Diversification of the Mycorrhizal Mutualists.</title>
        <authorList>
            <consortium name="DOE Joint Genome Institute"/>
            <consortium name="Mycorrhizal Genomics Consortium"/>
            <person name="Kohler A."/>
            <person name="Kuo A."/>
            <person name="Nagy L.G."/>
            <person name="Floudas D."/>
            <person name="Copeland A."/>
            <person name="Barry K.W."/>
            <person name="Cichocki N."/>
            <person name="Veneault-Fourrey C."/>
            <person name="LaButti K."/>
            <person name="Lindquist E.A."/>
            <person name="Lipzen A."/>
            <person name="Lundell T."/>
            <person name="Morin E."/>
            <person name="Murat C."/>
            <person name="Riley R."/>
            <person name="Ohm R."/>
            <person name="Sun H."/>
            <person name="Tunlid A."/>
            <person name="Henrissat B."/>
            <person name="Grigoriev I.V."/>
            <person name="Hibbett D.S."/>
            <person name="Martin F."/>
        </authorList>
    </citation>
    <scope>NUCLEOTIDE SEQUENCE [LARGE SCALE GENOMIC DNA]</scope>
    <source>
        <strain evidence="2">Zn</strain>
    </source>
</reference>
<dbReference type="Proteomes" id="UP000054321">
    <property type="component" value="Unassembled WGS sequence"/>
</dbReference>
<dbReference type="OrthoDB" id="5366485at2759"/>
<dbReference type="AlphaFoldDB" id="A0A0C3DU45"/>
<reference evidence="1 2" key="1">
    <citation type="submission" date="2014-04" db="EMBL/GenBank/DDBJ databases">
        <authorList>
            <consortium name="DOE Joint Genome Institute"/>
            <person name="Kuo A."/>
            <person name="Martino E."/>
            <person name="Perotto S."/>
            <person name="Kohler A."/>
            <person name="Nagy L.G."/>
            <person name="Floudas D."/>
            <person name="Copeland A."/>
            <person name="Barry K.W."/>
            <person name="Cichocki N."/>
            <person name="Veneault-Fourrey C."/>
            <person name="LaButti K."/>
            <person name="Lindquist E.A."/>
            <person name="Lipzen A."/>
            <person name="Lundell T."/>
            <person name="Morin E."/>
            <person name="Murat C."/>
            <person name="Sun H."/>
            <person name="Tunlid A."/>
            <person name="Henrissat B."/>
            <person name="Grigoriev I.V."/>
            <person name="Hibbett D.S."/>
            <person name="Martin F."/>
            <person name="Nordberg H.P."/>
            <person name="Cantor M.N."/>
            <person name="Hua S.X."/>
        </authorList>
    </citation>
    <scope>NUCLEOTIDE SEQUENCE [LARGE SCALE GENOMIC DNA]</scope>
    <source>
        <strain evidence="1 2">Zn</strain>
    </source>
</reference>
<dbReference type="Gene3D" id="3.40.1460.10">
    <property type="entry name" value="Nuclease A inhibitor-like"/>
    <property type="match status" value="1"/>
</dbReference>
<evidence type="ECO:0000313" key="1">
    <source>
        <dbReference type="EMBL" id="KIN05588.1"/>
    </source>
</evidence>
<sequence>MATDEEYIAFLEKANADPNEGFTKTQNKSKAGGSVNLKAVEKGEEVPVSLKEAIRDKLYVSDADEPFEVVCLRLPGGEGKQERKGEGMPDEVQFASLVNHPNPDEASVEIMDVAHWDTRGEYKELVHATREATKGSDVIVYRIGTGGARFEYWLVGVEGGKMLGVKALAVES</sequence>
<dbReference type="PANTHER" id="PTHR42093">
    <property type="match status" value="1"/>
</dbReference>
<protein>
    <submittedName>
        <fullName evidence="1">Uncharacterized protein</fullName>
    </submittedName>
</protein>
<keyword evidence="2" id="KW-1185">Reference proteome</keyword>